<accession>A0A8X6NSI4</accession>
<name>A0A8X6NSI4_NEPPI</name>
<reference evidence="2" key="1">
    <citation type="submission" date="2020-08" db="EMBL/GenBank/DDBJ databases">
        <title>Multicomponent nature underlies the extraordinary mechanical properties of spider dragline silk.</title>
        <authorList>
            <person name="Kono N."/>
            <person name="Nakamura H."/>
            <person name="Mori M."/>
            <person name="Yoshida Y."/>
            <person name="Ohtoshi R."/>
            <person name="Malay A.D."/>
            <person name="Moran D.A.P."/>
            <person name="Tomita M."/>
            <person name="Numata K."/>
            <person name="Arakawa K."/>
        </authorList>
    </citation>
    <scope>NUCLEOTIDE SEQUENCE</scope>
</reference>
<feature type="region of interest" description="Disordered" evidence="1">
    <location>
        <begin position="1"/>
        <end position="43"/>
    </location>
</feature>
<sequence>MNAEKKKVVGMKKRGKRFKKEVSTAGHNESSPHFSRSDDETTM</sequence>
<keyword evidence="3" id="KW-1185">Reference proteome</keyword>
<dbReference type="Proteomes" id="UP000887013">
    <property type="component" value="Unassembled WGS sequence"/>
</dbReference>
<comment type="caution">
    <text evidence="2">The sequence shown here is derived from an EMBL/GenBank/DDBJ whole genome shotgun (WGS) entry which is preliminary data.</text>
</comment>
<evidence type="ECO:0000256" key="1">
    <source>
        <dbReference type="SAM" id="MobiDB-lite"/>
    </source>
</evidence>
<evidence type="ECO:0000313" key="3">
    <source>
        <dbReference type="Proteomes" id="UP000887013"/>
    </source>
</evidence>
<gene>
    <name evidence="2" type="ORF">NPIL_557521</name>
</gene>
<feature type="compositionally biased region" description="Basic residues" evidence="1">
    <location>
        <begin position="8"/>
        <end position="19"/>
    </location>
</feature>
<feature type="non-terminal residue" evidence="2">
    <location>
        <position position="43"/>
    </location>
</feature>
<dbReference type="AlphaFoldDB" id="A0A8X6NSI4"/>
<feature type="compositionally biased region" description="Polar residues" evidence="1">
    <location>
        <begin position="25"/>
        <end position="34"/>
    </location>
</feature>
<protein>
    <submittedName>
        <fullName evidence="2">Uncharacterized protein</fullName>
    </submittedName>
</protein>
<proteinExistence type="predicted"/>
<evidence type="ECO:0000313" key="2">
    <source>
        <dbReference type="EMBL" id="GFT30677.1"/>
    </source>
</evidence>
<dbReference type="EMBL" id="BMAW01012841">
    <property type="protein sequence ID" value="GFT30677.1"/>
    <property type="molecule type" value="Genomic_DNA"/>
</dbReference>
<organism evidence="2 3">
    <name type="scientific">Nephila pilipes</name>
    <name type="common">Giant wood spider</name>
    <name type="synonym">Nephila maculata</name>
    <dbReference type="NCBI Taxonomy" id="299642"/>
    <lineage>
        <taxon>Eukaryota</taxon>
        <taxon>Metazoa</taxon>
        <taxon>Ecdysozoa</taxon>
        <taxon>Arthropoda</taxon>
        <taxon>Chelicerata</taxon>
        <taxon>Arachnida</taxon>
        <taxon>Araneae</taxon>
        <taxon>Araneomorphae</taxon>
        <taxon>Entelegynae</taxon>
        <taxon>Araneoidea</taxon>
        <taxon>Nephilidae</taxon>
        <taxon>Nephila</taxon>
    </lineage>
</organism>